<feature type="DNA-binding region" description="H-T-H motif" evidence="4">
    <location>
        <begin position="48"/>
        <end position="67"/>
    </location>
</feature>
<keyword evidence="1" id="KW-0805">Transcription regulation</keyword>
<dbReference type="EMBL" id="RQHF01000025">
    <property type="protein sequence ID" value="TGM56882.1"/>
    <property type="molecule type" value="Genomic_DNA"/>
</dbReference>
<evidence type="ECO:0000313" key="8">
    <source>
        <dbReference type="Proteomes" id="UP000298112"/>
    </source>
</evidence>
<comment type="caution">
    <text evidence="7">The sequence shown here is derived from an EMBL/GenBank/DDBJ whole genome shotgun (WGS) entry which is preliminary data.</text>
</comment>
<evidence type="ECO:0000256" key="1">
    <source>
        <dbReference type="ARBA" id="ARBA00023015"/>
    </source>
</evidence>
<dbReference type="Gene3D" id="1.10.357.10">
    <property type="entry name" value="Tetracycline Repressor, domain 2"/>
    <property type="match status" value="1"/>
</dbReference>
<keyword evidence="2 4" id="KW-0238">DNA-binding</keyword>
<evidence type="ECO:0000256" key="5">
    <source>
        <dbReference type="SAM" id="MobiDB-lite"/>
    </source>
</evidence>
<feature type="region of interest" description="Disordered" evidence="5">
    <location>
        <begin position="1"/>
        <end position="24"/>
    </location>
</feature>
<protein>
    <submittedName>
        <fullName evidence="7">TetR/AcrR family transcriptional regulator</fullName>
    </submittedName>
</protein>
<accession>A0ABY2NPF4</accession>
<dbReference type="SUPFAM" id="SSF46689">
    <property type="entry name" value="Homeodomain-like"/>
    <property type="match status" value="1"/>
</dbReference>
<keyword evidence="3" id="KW-0804">Transcription</keyword>
<evidence type="ECO:0000313" key="7">
    <source>
        <dbReference type="EMBL" id="TGM56882.1"/>
    </source>
</evidence>
<dbReference type="Gene3D" id="1.10.10.60">
    <property type="entry name" value="Homeodomain-like"/>
    <property type="match status" value="1"/>
</dbReference>
<evidence type="ECO:0000259" key="6">
    <source>
        <dbReference type="PROSITE" id="PS50977"/>
    </source>
</evidence>
<name>A0ABY2NPF4_9LEPT</name>
<dbReference type="InterPro" id="IPR050109">
    <property type="entry name" value="HTH-type_TetR-like_transc_reg"/>
</dbReference>
<dbReference type="Pfam" id="PF16859">
    <property type="entry name" value="TetR_C_11"/>
    <property type="match status" value="1"/>
</dbReference>
<evidence type="ECO:0000256" key="2">
    <source>
        <dbReference type="ARBA" id="ARBA00023125"/>
    </source>
</evidence>
<dbReference type="PANTHER" id="PTHR30055">
    <property type="entry name" value="HTH-TYPE TRANSCRIPTIONAL REGULATOR RUTR"/>
    <property type="match status" value="1"/>
</dbReference>
<dbReference type="PANTHER" id="PTHR30055:SF148">
    <property type="entry name" value="TETR-FAMILY TRANSCRIPTIONAL REGULATOR"/>
    <property type="match status" value="1"/>
</dbReference>
<keyword evidence="8" id="KW-1185">Reference proteome</keyword>
<dbReference type="InterPro" id="IPR011075">
    <property type="entry name" value="TetR_C"/>
</dbReference>
<proteinExistence type="predicted"/>
<organism evidence="7 8">
    <name type="scientific">Leptospira vanthielii</name>
    <dbReference type="NCBI Taxonomy" id="293085"/>
    <lineage>
        <taxon>Bacteria</taxon>
        <taxon>Pseudomonadati</taxon>
        <taxon>Spirochaetota</taxon>
        <taxon>Spirochaetia</taxon>
        <taxon>Leptospirales</taxon>
        <taxon>Leptospiraceae</taxon>
        <taxon>Leptospira</taxon>
    </lineage>
</organism>
<dbReference type="Proteomes" id="UP000298112">
    <property type="component" value="Unassembled WGS sequence"/>
</dbReference>
<evidence type="ECO:0000256" key="4">
    <source>
        <dbReference type="PROSITE-ProRule" id="PRU00335"/>
    </source>
</evidence>
<dbReference type="InterPro" id="IPR001647">
    <property type="entry name" value="HTH_TetR"/>
</dbReference>
<feature type="domain" description="HTH tetR-type" evidence="6">
    <location>
        <begin position="25"/>
        <end position="85"/>
    </location>
</feature>
<dbReference type="RefSeq" id="WP_135658611.1">
    <property type="nucleotide sequence ID" value="NZ_RQHF01000025.1"/>
</dbReference>
<dbReference type="PROSITE" id="PS50977">
    <property type="entry name" value="HTH_TETR_2"/>
    <property type="match status" value="1"/>
</dbReference>
<sequence length="211" mass="23735">MEKKKREKVSTPSPQTPVLGRKRDPSLEASILNATIEMLAEEGFDGMTMDKIAIKVGTGKAACYRRWPSKVKLVKEALIWMNRNQLELEKIPDTGSLRNDFLAILKPHSMEEANAKLKVLGGLGTFWLDEEIEKKGITEIFGPWTEVNRTLIQRAMERGEISKKANVELVCKVLNSMATYRALIERKPPDKALFIALIDHVVIPALKNPAQ</sequence>
<gene>
    <name evidence="7" type="ORF">EHQ95_09620</name>
</gene>
<evidence type="ECO:0000256" key="3">
    <source>
        <dbReference type="ARBA" id="ARBA00023163"/>
    </source>
</evidence>
<dbReference type="SUPFAM" id="SSF48498">
    <property type="entry name" value="Tetracyclin repressor-like, C-terminal domain"/>
    <property type="match status" value="1"/>
</dbReference>
<reference evidence="8" key="1">
    <citation type="journal article" date="2019" name="PLoS Negl. Trop. Dis.">
        <title>Revisiting the worldwide diversity of Leptospira species in the environment.</title>
        <authorList>
            <person name="Vincent A.T."/>
            <person name="Schiettekatte O."/>
            <person name="Bourhy P."/>
            <person name="Veyrier F.J."/>
            <person name="Picardeau M."/>
        </authorList>
    </citation>
    <scope>NUCLEOTIDE SEQUENCE [LARGE SCALE GENOMIC DNA]</scope>
    <source>
        <strain evidence="8">201601955</strain>
    </source>
</reference>
<dbReference type="PRINTS" id="PR00455">
    <property type="entry name" value="HTHTETR"/>
</dbReference>
<dbReference type="Pfam" id="PF00440">
    <property type="entry name" value="TetR_N"/>
    <property type="match status" value="1"/>
</dbReference>
<dbReference type="InterPro" id="IPR036271">
    <property type="entry name" value="Tet_transcr_reg_TetR-rel_C_sf"/>
</dbReference>
<dbReference type="InterPro" id="IPR009057">
    <property type="entry name" value="Homeodomain-like_sf"/>
</dbReference>